<evidence type="ECO:0008006" key="5">
    <source>
        <dbReference type="Google" id="ProtNLM"/>
    </source>
</evidence>
<dbReference type="InterPro" id="IPR002934">
    <property type="entry name" value="Polymerase_NTP_transf_dom"/>
</dbReference>
<reference evidence="4" key="1">
    <citation type="submission" date="2020-02" db="EMBL/GenBank/DDBJ databases">
        <authorList>
            <person name="Meier V. D."/>
        </authorList>
    </citation>
    <scope>NUCLEOTIDE SEQUENCE</scope>
    <source>
        <strain evidence="4">AVDCRST_MAG50</strain>
    </source>
</reference>
<evidence type="ECO:0000313" key="4">
    <source>
        <dbReference type="EMBL" id="CAA9243563.1"/>
    </source>
</evidence>
<dbReference type="SUPFAM" id="SSF81301">
    <property type="entry name" value="Nucleotidyltransferase"/>
    <property type="match status" value="1"/>
</dbReference>
<dbReference type="Pfam" id="PF01909">
    <property type="entry name" value="NTP_transf_2"/>
    <property type="match status" value="1"/>
</dbReference>
<dbReference type="GO" id="GO:0016779">
    <property type="term" value="F:nucleotidyltransferase activity"/>
    <property type="evidence" value="ECO:0007669"/>
    <property type="project" value="InterPro"/>
</dbReference>
<evidence type="ECO:0000256" key="1">
    <source>
        <dbReference type="ARBA" id="ARBA00022679"/>
    </source>
</evidence>
<accession>A0A6J4I907</accession>
<dbReference type="AlphaFoldDB" id="A0A6J4I907"/>
<evidence type="ECO:0000259" key="3">
    <source>
        <dbReference type="Pfam" id="PF13427"/>
    </source>
</evidence>
<protein>
    <recommendedName>
        <fullName evidence="5">Adenylyltransferase AadA C-terminal domain-containing protein</fullName>
    </recommendedName>
</protein>
<keyword evidence="1" id="KW-0808">Transferase</keyword>
<proteinExistence type="predicted"/>
<gene>
    <name evidence="4" type="ORF">AVDCRST_MAG50-1780</name>
</gene>
<feature type="domain" description="Polymerase nucleotidyl transferase" evidence="2">
    <location>
        <begin position="22"/>
        <end position="65"/>
    </location>
</feature>
<dbReference type="Pfam" id="PF13427">
    <property type="entry name" value="AadA_C"/>
    <property type="match status" value="1"/>
</dbReference>
<sequence length="277" mass="29880">MLDPTLARGAASYLQLADRLLPGQITGFYLVGSAALGAFRPGRSDIDFIAVLDAALDRRELRRLRVAHLGSGVRSTVRALAAGDLALPGTCNGVYVPRSELAKPVSRIRPAASHTGPAFNVGSAFDVNPVVWKVFHERGIALRGPQPAELGLDPEPHTLRKWNLDNLNGYWTRWADMAARGQAPVKPLTPSRWVRAWGVLGAPRLHRTVATGEVISKEEAGAYALETFGPRWKRVVDDALAYWRGEPEPAGPAASQRLADAGAFMREVVRSANAIGA</sequence>
<dbReference type="InterPro" id="IPR025184">
    <property type="entry name" value="AadA_C"/>
</dbReference>
<dbReference type="EMBL" id="CADCTF010000096">
    <property type="protein sequence ID" value="CAA9243563.1"/>
    <property type="molecule type" value="Genomic_DNA"/>
</dbReference>
<feature type="domain" description="Adenylyltransferase AadA C-terminal" evidence="3">
    <location>
        <begin position="199"/>
        <end position="257"/>
    </location>
</feature>
<organism evidence="4">
    <name type="scientific">uncultured Acidimicrobiales bacterium</name>
    <dbReference type="NCBI Taxonomy" id="310071"/>
    <lineage>
        <taxon>Bacteria</taxon>
        <taxon>Bacillati</taxon>
        <taxon>Actinomycetota</taxon>
        <taxon>Acidimicrobiia</taxon>
        <taxon>Acidimicrobiales</taxon>
        <taxon>environmental samples</taxon>
    </lineage>
</organism>
<evidence type="ECO:0000259" key="2">
    <source>
        <dbReference type="Pfam" id="PF01909"/>
    </source>
</evidence>
<name>A0A6J4I907_9ACTN</name>
<dbReference type="InterPro" id="IPR043519">
    <property type="entry name" value="NT_sf"/>
</dbReference>